<gene>
    <name evidence="1" type="ORF">C7B43_21310</name>
</gene>
<reference evidence="1 2" key="1">
    <citation type="journal article" date="2014" name="BMC Genomics">
        <title>Comparison of environmental and isolate Sulfobacillus genomes reveals diverse carbon, sulfur, nitrogen, and hydrogen metabolisms.</title>
        <authorList>
            <person name="Justice N.B."/>
            <person name="Norman A."/>
            <person name="Brown C.T."/>
            <person name="Singh A."/>
            <person name="Thomas B.C."/>
            <person name="Banfield J.F."/>
        </authorList>
    </citation>
    <scope>NUCLEOTIDE SEQUENCE [LARGE SCALE GENOMIC DNA]</scope>
    <source>
        <strain evidence="1">AMDSBA1</strain>
    </source>
</reference>
<protein>
    <submittedName>
        <fullName evidence="1">Uncharacterized protein</fullName>
    </submittedName>
</protein>
<name>A0A2T2WGS2_9FIRM</name>
<proteinExistence type="predicted"/>
<sequence>MRASLESYPFGLSPSFHGTVCISAVVMRGSEALWLRQPVQTISTAVSLVEFPPVEVRRTPHMVALAG</sequence>
<evidence type="ECO:0000313" key="2">
    <source>
        <dbReference type="Proteomes" id="UP000242699"/>
    </source>
</evidence>
<comment type="caution">
    <text evidence="1">The sequence shown here is derived from an EMBL/GenBank/DDBJ whole genome shotgun (WGS) entry which is preliminary data.</text>
</comment>
<dbReference type="EMBL" id="PXYT01000135">
    <property type="protein sequence ID" value="PSR21420.1"/>
    <property type="molecule type" value="Genomic_DNA"/>
</dbReference>
<dbReference type="Proteomes" id="UP000242699">
    <property type="component" value="Unassembled WGS sequence"/>
</dbReference>
<evidence type="ECO:0000313" key="1">
    <source>
        <dbReference type="EMBL" id="PSR21420.1"/>
    </source>
</evidence>
<dbReference type="AlphaFoldDB" id="A0A2T2WGS2"/>
<accession>A0A2T2WGS2</accession>
<organism evidence="1 2">
    <name type="scientific">Sulfobacillus benefaciens</name>
    <dbReference type="NCBI Taxonomy" id="453960"/>
    <lineage>
        <taxon>Bacteria</taxon>
        <taxon>Bacillati</taxon>
        <taxon>Bacillota</taxon>
        <taxon>Clostridia</taxon>
        <taxon>Eubacteriales</taxon>
        <taxon>Clostridiales Family XVII. Incertae Sedis</taxon>
        <taxon>Sulfobacillus</taxon>
    </lineage>
</organism>